<organism evidence="2 3">
    <name type="scientific">Pleurodeles waltl</name>
    <name type="common">Iberian ribbed newt</name>
    <dbReference type="NCBI Taxonomy" id="8319"/>
    <lineage>
        <taxon>Eukaryota</taxon>
        <taxon>Metazoa</taxon>
        <taxon>Chordata</taxon>
        <taxon>Craniata</taxon>
        <taxon>Vertebrata</taxon>
        <taxon>Euteleostomi</taxon>
        <taxon>Amphibia</taxon>
        <taxon>Batrachia</taxon>
        <taxon>Caudata</taxon>
        <taxon>Salamandroidea</taxon>
        <taxon>Salamandridae</taxon>
        <taxon>Pleurodelinae</taxon>
        <taxon>Pleurodeles</taxon>
    </lineage>
</organism>
<sequence length="170" mass="18329">MVDFQPAKSPGVRVFDSLPRTYLRRSPQHPEREVGCLVQARRGLTCPFHVWELKQSRASRWEQLGAAACPPSRCCGTSSAHKPAFLQGPRRHVAEPVTLPSCGPACASLVSESAPSGSDPGRVPASSSRHSAHVRPPPAAGGVLIDASGLCFGFLRILIFLFDYFPGEVR</sequence>
<keyword evidence="3" id="KW-1185">Reference proteome</keyword>
<comment type="caution">
    <text evidence="2">The sequence shown here is derived from an EMBL/GenBank/DDBJ whole genome shotgun (WGS) entry which is preliminary data.</text>
</comment>
<evidence type="ECO:0000256" key="1">
    <source>
        <dbReference type="SAM" id="MobiDB-lite"/>
    </source>
</evidence>
<evidence type="ECO:0000313" key="2">
    <source>
        <dbReference type="EMBL" id="KAJ1194565.1"/>
    </source>
</evidence>
<gene>
    <name evidence="2" type="ORF">NDU88_003853</name>
</gene>
<accession>A0AAV7V2P8</accession>
<name>A0AAV7V2P8_PLEWA</name>
<reference evidence="2" key="1">
    <citation type="journal article" date="2022" name="bioRxiv">
        <title>Sequencing and chromosome-scale assembly of the giantPleurodeles waltlgenome.</title>
        <authorList>
            <person name="Brown T."/>
            <person name="Elewa A."/>
            <person name="Iarovenko S."/>
            <person name="Subramanian E."/>
            <person name="Araus A.J."/>
            <person name="Petzold A."/>
            <person name="Susuki M."/>
            <person name="Suzuki K.-i.T."/>
            <person name="Hayashi T."/>
            <person name="Toyoda A."/>
            <person name="Oliveira C."/>
            <person name="Osipova E."/>
            <person name="Leigh N.D."/>
            <person name="Simon A."/>
            <person name="Yun M.H."/>
        </authorList>
    </citation>
    <scope>NUCLEOTIDE SEQUENCE</scope>
    <source>
        <strain evidence="2">20211129_DDA</strain>
        <tissue evidence="2">Liver</tissue>
    </source>
</reference>
<feature type="region of interest" description="Disordered" evidence="1">
    <location>
        <begin position="113"/>
        <end position="135"/>
    </location>
</feature>
<protein>
    <submittedName>
        <fullName evidence="2">Uncharacterized protein</fullName>
    </submittedName>
</protein>
<dbReference type="Proteomes" id="UP001066276">
    <property type="component" value="Chromosome 2_2"/>
</dbReference>
<dbReference type="AlphaFoldDB" id="A0AAV7V2P8"/>
<proteinExistence type="predicted"/>
<dbReference type="EMBL" id="JANPWB010000004">
    <property type="protein sequence ID" value="KAJ1194565.1"/>
    <property type="molecule type" value="Genomic_DNA"/>
</dbReference>
<evidence type="ECO:0000313" key="3">
    <source>
        <dbReference type="Proteomes" id="UP001066276"/>
    </source>
</evidence>